<comment type="caution">
    <text evidence="14">The sequence shown here is derived from an EMBL/GenBank/DDBJ whole genome shotgun (WGS) entry which is preliminary data.</text>
</comment>
<dbReference type="Pfam" id="PF00096">
    <property type="entry name" value="zf-C2H2"/>
    <property type="match status" value="3"/>
</dbReference>
<feature type="region of interest" description="Disordered" evidence="12">
    <location>
        <begin position="142"/>
        <end position="173"/>
    </location>
</feature>
<keyword evidence="3" id="KW-0479">Metal-binding</keyword>
<keyword evidence="6" id="KW-0862">Zinc</keyword>
<dbReference type="InterPro" id="IPR036236">
    <property type="entry name" value="Znf_C2H2_sf"/>
</dbReference>
<dbReference type="FunFam" id="3.30.160.60:FF:000100">
    <property type="entry name" value="Zinc finger 45-like"/>
    <property type="match status" value="1"/>
</dbReference>
<comment type="subcellular location">
    <subcellularLocation>
        <location evidence="1">Nucleus</location>
    </subcellularLocation>
</comment>
<evidence type="ECO:0000256" key="4">
    <source>
        <dbReference type="ARBA" id="ARBA00022737"/>
    </source>
</evidence>
<dbReference type="SMART" id="SM00355">
    <property type="entry name" value="ZnF_C2H2"/>
    <property type="match status" value="10"/>
</dbReference>
<dbReference type="InterPro" id="IPR013087">
    <property type="entry name" value="Znf_C2H2_type"/>
</dbReference>
<evidence type="ECO:0000256" key="2">
    <source>
        <dbReference type="ARBA" id="ARBA00006991"/>
    </source>
</evidence>
<evidence type="ECO:0000256" key="1">
    <source>
        <dbReference type="ARBA" id="ARBA00004123"/>
    </source>
</evidence>
<evidence type="ECO:0000256" key="9">
    <source>
        <dbReference type="ARBA" id="ARBA00023163"/>
    </source>
</evidence>
<feature type="domain" description="C2H2-type" evidence="13">
    <location>
        <begin position="426"/>
        <end position="453"/>
    </location>
</feature>
<evidence type="ECO:0000313" key="15">
    <source>
        <dbReference type="Proteomes" id="UP001283361"/>
    </source>
</evidence>
<dbReference type="Proteomes" id="UP001283361">
    <property type="component" value="Unassembled WGS sequence"/>
</dbReference>
<organism evidence="14 15">
    <name type="scientific">Elysia crispata</name>
    <name type="common">lettuce slug</name>
    <dbReference type="NCBI Taxonomy" id="231223"/>
    <lineage>
        <taxon>Eukaryota</taxon>
        <taxon>Metazoa</taxon>
        <taxon>Spiralia</taxon>
        <taxon>Lophotrochozoa</taxon>
        <taxon>Mollusca</taxon>
        <taxon>Gastropoda</taxon>
        <taxon>Heterobranchia</taxon>
        <taxon>Euthyneura</taxon>
        <taxon>Panpulmonata</taxon>
        <taxon>Sacoglossa</taxon>
        <taxon>Placobranchoidea</taxon>
        <taxon>Plakobranchidae</taxon>
        <taxon>Elysia</taxon>
    </lineage>
</organism>
<feature type="domain" description="C2H2-type" evidence="13">
    <location>
        <begin position="483"/>
        <end position="510"/>
    </location>
</feature>
<feature type="domain" description="C2H2-type" evidence="13">
    <location>
        <begin position="626"/>
        <end position="655"/>
    </location>
</feature>
<evidence type="ECO:0000256" key="7">
    <source>
        <dbReference type="ARBA" id="ARBA00023015"/>
    </source>
</evidence>
<feature type="domain" description="C2H2-type" evidence="13">
    <location>
        <begin position="454"/>
        <end position="481"/>
    </location>
</feature>
<dbReference type="PROSITE" id="PS00028">
    <property type="entry name" value="ZINC_FINGER_C2H2_1"/>
    <property type="match status" value="8"/>
</dbReference>
<dbReference type="FunFam" id="3.30.160.60:FF:000303">
    <property type="entry name" value="Zinc finger protein 41"/>
    <property type="match status" value="1"/>
</dbReference>
<dbReference type="GO" id="GO:0005634">
    <property type="term" value="C:nucleus"/>
    <property type="evidence" value="ECO:0007669"/>
    <property type="project" value="UniProtKB-SubCell"/>
</dbReference>
<keyword evidence="5 11" id="KW-0863">Zinc-finger</keyword>
<dbReference type="PROSITE" id="PS50157">
    <property type="entry name" value="ZINC_FINGER_C2H2_2"/>
    <property type="match status" value="9"/>
</dbReference>
<evidence type="ECO:0000313" key="14">
    <source>
        <dbReference type="EMBL" id="KAK3745488.1"/>
    </source>
</evidence>
<feature type="compositionally biased region" description="Basic residues" evidence="12">
    <location>
        <begin position="157"/>
        <end position="167"/>
    </location>
</feature>
<dbReference type="PANTHER" id="PTHR24393:SF34">
    <property type="entry name" value="PR_SET DOMAIN 13"/>
    <property type="match status" value="1"/>
</dbReference>
<keyword evidence="10" id="KW-0539">Nucleus</keyword>
<dbReference type="FunFam" id="3.30.160.60:FF:000448">
    <property type="entry name" value="RE1-silencing transcription factor A"/>
    <property type="match status" value="1"/>
</dbReference>
<dbReference type="GO" id="GO:0008270">
    <property type="term" value="F:zinc ion binding"/>
    <property type="evidence" value="ECO:0007669"/>
    <property type="project" value="UniProtKB-KW"/>
</dbReference>
<keyword evidence="8" id="KW-0238">DNA-binding</keyword>
<evidence type="ECO:0000256" key="10">
    <source>
        <dbReference type="ARBA" id="ARBA00023242"/>
    </source>
</evidence>
<dbReference type="FunFam" id="3.30.160.60:FF:001370">
    <property type="entry name" value="Zinc finger protein"/>
    <property type="match status" value="1"/>
</dbReference>
<feature type="domain" description="C2H2-type" evidence="13">
    <location>
        <begin position="539"/>
        <end position="566"/>
    </location>
</feature>
<sequence length="771" mass="87555">MAATIRSVAQKESTMTSHSLDHLNDILQDVWTEFCKDRQMHGSCFALKNGVFSLILDALGENSIEICKACGFTEPQFNQLRLLLVKVEQQCLLTLFIAFENFKSRSMSQSDRMSSNAEELALATVKQRPISSTDSNTLVDKALHPNAEEDETALGNLKKKPSSRKRSIPNASHKECRVSLRKLDYSVAINERVQVKHENLAADHLELGRGKRKKFIKRQFDMLDVAQSRKTTLISKKQASSKESAAEKDKLEIPVYKTDGPLAVGDDLIAETQKLEESSNLQKNFLHDKDPENPAFEEENSSEKTRNNNFSFTKHGCEDISEEECKSLAVTGGSGSDSARIRSKYKTQEAGERTDFECDNLAPIICSICKEKLPNSRDLFKHWKQVHKENHDAPLNMFYCDVCNETFNAPRKFKLHYRIHSGARPHSCHLCDKKFRIYKGLMDHMLCHTKEKPFACLQCPKRFVNKKLLNHHIKVHNNEVVPRVCELCGKQYQTSLGLKLHYRVHAGLRPHKCDVCGMAFTQRCSLQIHKRLHTGDKRHICDVCGWRFNTNNALVTHRRVHTGERPYKCSQCPFQAASSSCLKDHQIVHSTAKPFLCRAPGCNKYFKRQAHLMTHLKKKHSGLKPYICHLCNAAFAMVSELLHHQKSDACDGGRIKREAFLQLETKPDFAESLSEPLNNIEGTDHQNKTVMMFENSEEVGDKDTPSVFGKSKPKFIQTSAQEFQVSHLTEVPDNEENQIVIHIVTEPGAEGTEVVLSEEEMAAIVRLSQQM</sequence>
<evidence type="ECO:0000256" key="6">
    <source>
        <dbReference type="ARBA" id="ARBA00022833"/>
    </source>
</evidence>
<accession>A0AAE0YH86</accession>
<evidence type="ECO:0000256" key="8">
    <source>
        <dbReference type="ARBA" id="ARBA00023125"/>
    </source>
</evidence>
<proteinExistence type="inferred from homology"/>
<keyword evidence="15" id="KW-1185">Reference proteome</keyword>
<dbReference type="AlphaFoldDB" id="A0AAE0YH86"/>
<feature type="region of interest" description="Disordered" evidence="12">
    <location>
        <begin position="285"/>
        <end position="308"/>
    </location>
</feature>
<keyword evidence="9" id="KW-0804">Transcription</keyword>
<evidence type="ECO:0000256" key="3">
    <source>
        <dbReference type="ARBA" id="ARBA00022723"/>
    </source>
</evidence>
<dbReference type="EMBL" id="JAWDGP010006219">
    <property type="protein sequence ID" value="KAK3745488.1"/>
    <property type="molecule type" value="Genomic_DNA"/>
</dbReference>
<evidence type="ECO:0000256" key="5">
    <source>
        <dbReference type="ARBA" id="ARBA00022771"/>
    </source>
</evidence>
<keyword evidence="7" id="KW-0805">Transcription regulation</keyword>
<protein>
    <recommendedName>
        <fullName evidence="13">C2H2-type domain-containing protein</fullName>
    </recommendedName>
</protein>
<dbReference type="SUPFAM" id="SSF57667">
    <property type="entry name" value="beta-beta-alpha zinc fingers"/>
    <property type="match status" value="6"/>
</dbReference>
<evidence type="ECO:0000256" key="12">
    <source>
        <dbReference type="SAM" id="MobiDB-lite"/>
    </source>
</evidence>
<feature type="domain" description="C2H2-type" evidence="13">
    <location>
        <begin position="398"/>
        <end position="425"/>
    </location>
</feature>
<dbReference type="PANTHER" id="PTHR24393">
    <property type="entry name" value="ZINC FINGER PROTEIN"/>
    <property type="match status" value="1"/>
</dbReference>
<feature type="domain" description="C2H2-type" evidence="13">
    <location>
        <begin position="595"/>
        <end position="625"/>
    </location>
</feature>
<comment type="similarity">
    <text evidence="2">Belongs to the krueppel C2H2-type zinc-finger protein family.</text>
</comment>
<evidence type="ECO:0000256" key="11">
    <source>
        <dbReference type="PROSITE-ProRule" id="PRU00042"/>
    </source>
</evidence>
<keyword evidence="4" id="KW-0677">Repeat</keyword>
<feature type="domain" description="C2H2-type" evidence="13">
    <location>
        <begin position="511"/>
        <end position="538"/>
    </location>
</feature>
<name>A0AAE0YH86_9GAST</name>
<feature type="domain" description="C2H2-type" evidence="13">
    <location>
        <begin position="567"/>
        <end position="594"/>
    </location>
</feature>
<dbReference type="GO" id="GO:0001228">
    <property type="term" value="F:DNA-binding transcription activator activity, RNA polymerase II-specific"/>
    <property type="evidence" value="ECO:0007669"/>
    <property type="project" value="TreeGrafter"/>
</dbReference>
<reference evidence="14" key="1">
    <citation type="journal article" date="2023" name="G3 (Bethesda)">
        <title>A reference genome for the long-term kleptoplast-retaining sea slug Elysia crispata morphotype clarki.</title>
        <authorList>
            <person name="Eastman K.E."/>
            <person name="Pendleton A.L."/>
            <person name="Shaikh M.A."/>
            <person name="Suttiyut T."/>
            <person name="Ogas R."/>
            <person name="Tomko P."/>
            <person name="Gavelis G."/>
            <person name="Widhalm J.R."/>
            <person name="Wisecaver J.H."/>
        </authorList>
    </citation>
    <scope>NUCLEOTIDE SEQUENCE</scope>
    <source>
        <strain evidence="14">ECLA1</strain>
    </source>
</reference>
<gene>
    <name evidence="14" type="ORF">RRG08_033236</name>
</gene>
<dbReference type="GO" id="GO:0000978">
    <property type="term" value="F:RNA polymerase II cis-regulatory region sequence-specific DNA binding"/>
    <property type="evidence" value="ECO:0007669"/>
    <property type="project" value="TreeGrafter"/>
</dbReference>
<evidence type="ECO:0000259" key="13">
    <source>
        <dbReference type="PROSITE" id="PS50157"/>
    </source>
</evidence>
<dbReference type="Gene3D" id="3.30.160.60">
    <property type="entry name" value="Classic Zinc Finger"/>
    <property type="match status" value="7"/>
</dbReference>